<dbReference type="OMA" id="YEFAMPD"/>
<dbReference type="Proteomes" id="UP000184267">
    <property type="component" value="Unassembled WGS sequence"/>
</dbReference>
<feature type="compositionally biased region" description="Basic and acidic residues" evidence="1">
    <location>
        <begin position="26"/>
        <end position="45"/>
    </location>
</feature>
<evidence type="ECO:0000256" key="1">
    <source>
        <dbReference type="SAM" id="MobiDB-lite"/>
    </source>
</evidence>
<gene>
    <name evidence="2" type="ORF">TRAPUB_12458</name>
</gene>
<dbReference type="STRING" id="154538.A0A1M2VTV4"/>
<keyword evidence="3" id="KW-1185">Reference proteome</keyword>
<dbReference type="AlphaFoldDB" id="A0A1M2VTV4"/>
<evidence type="ECO:0000313" key="2">
    <source>
        <dbReference type="EMBL" id="OJT11034.1"/>
    </source>
</evidence>
<accession>A0A1M2VTV4</accession>
<feature type="region of interest" description="Disordered" evidence="1">
    <location>
        <begin position="1"/>
        <end position="45"/>
    </location>
</feature>
<proteinExistence type="predicted"/>
<name>A0A1M2VTV4_TRAPU</name>
<dbReference type="OrthoDB" id="2727115at2759"/>
<dbReference type="EMBL" id="MNAD01000695">
    <property type="protein sequence ID" value="OJT11034.1"/>
    <property type="molecule type" value="Genomic_DNA"/>
</dbReference>
<protein>
    <submittedName>
        <fullName evidence="2">Uncharacterized protein</fullName>
    </submittedName>
</protein>
<comment type="caution">
    <text evidence="2">The sequence shown here is derived from an EMBL/GenBank/DDBJ whole genome shotgun (WGS) entry which is preliminary data.</text>
</comment>
<reference evidence="2 3" key="1">
    <citation type="submission" date="2016-10" db="EMBL/GenBank/DDBJ databases">
        <title>Genome sequence of the basidiomycete white-rot fungus Trametes pubescens.</title>
        <authorList>
            <person name="Makela M.R."/>
            <person name="Granchi Z."/>
            <person name="Peng M."/>
            <person name="De Vries R.P."/>
            <person name="Grigoriev I."/>
            <person name="Riley R."/>
            <person name="Hilden K."/>
        </authorList>
    </citation>
    <scope>NUCLEOTIDE SEQUENCE [LARGE SCALE GENOMIC DNA]</scope>
    <source>
        <strain evidence="2 3">FBCC735</strain>
    </source>
</reference>
<organism evidence="2 3">
    <name type="scientific">Trametes pubescens</name>
    <name type="common">White-rot fungus</name>
    <dbReference type="NCBI Taxonomy" id="154538"/>
    <lineage>
        <taxon>Eukaryota</taxon>
        <taxon>Fungi</taxon>
        <taxon>Dikarya</taxon>
        <taxon>Basidiomycota</taxon>
        <taxon>Agaricomycotina</taxon>
        <taxon>Agaricomycetes</taxon>
        <taxon>Polyporales</taxon>
        <taxon>Polyporaceae</taxon>
        <taxon>Trametes</taxon>
    </lineage>
</organism>
<evidence type="ECO:0000313" key="3">
    <source>
        <dbReference type="Proteomes" id="UP000184267"/>
    </source>
</evidence>
<sequence>MGRRSKYLTADAKRAAKKAQAQLYRQTEKGKEARRRENKKQTDKQRARKLTWVGVLILLELYTRSQKTLRASFAVQDPGPLMGLWTSPYEFAMPDVSLLPTIDGGNRAKASIWNSCVAVLGAYQYGEVIETGWRCFEQWTADHLVLDEVEVQVKEEVVERLEAWVCLADSMTEDGRDVEVVEIGLDWGAKIIRMLVEEWEMRKDDGDAGY</sequence>